<dbReference type="SUPFAM" id="SSF56672">
    <property type="entry name" value="DNA/RNA polymerases"/>
    <property type="match status" value="1"/>
</dbReference>
<dbReference type="InterPro" id="IPR013103">
    <property type="entry name" value="RVT_2"/>
</dbReference>
<dbReference type="InParanoid" id="A0A6J0PNC2"/>
<dbReference type="PANTHER" id="PTHR11439">
    <property type="entry name" value="GAG-POL-RELATED RETROTRANSPOSON"/>
    <property type="match status" value="1"/>
</dbReference>
<dbReference type="OrthoDB" id="774847at2759"/>
<keyword evidence="1" id="KW-0175">Coiled coil</keyword>
<evidence type="ECO:0000259" key="2">
    <source>
        <dbReference type="Pfam" id="PF07727"/>
    </source>
</evidence>
<reference evidence="4" key="1">
    <citation type="submission" date="2025-08" db="UniProtKB">
        <authorList>
            <consortium name="RefSeq"/>
        </authorList>
    </citation>
    <scope>IDENTIFICATION</scope>
</reference>
<dbReference type="InterPro" id="IPR043502">
    <property type="entry name" value="DNA/RNA_pol_sf"/>
</dbReference>
<evidence type="ECO:0000313" key="4">
    <source>
        <dbReference type="RefSeq" id="XP_019708776.1"/>
    </source>
</evidence>
<gene>
    <name evidence="4" type="primary">LOC109506326</name>
</gene>
<evidence type="ECO:0000256" key="1">
    <source>
        <dbReference type="SAM" id="Coils"/>
    </source>
</evidence>
<proteinExistence type="predicted"/>
<sequence length="378" mass="42684">MTPPPGVSHQPNEVCHLRRALYGLKQASRAWFSKFGSTISSFGFAQSSYDPPLFIRKTDKGIILLLLYVDDIVITGDDSEGILKLKAPLHSKFEMKDLGSLGYFLGLEVITQSFGLILSQIKYASDLITRAGLTDDKTATTPLELNVKLGTNDGKPLNNPTFYRELVGGLIYLTTTRPDIAHAVNVVSQFMTKPHTGHYAAVFRIIRYLKGHLFQGILLPRTSNFQLRAYSDADWADDINDRRSTIGYCILLDDSLISRRSKKQATVSRSSTEAEYRALADTVSEIIWLRWLSSARRLAQTANTCAEVSEEFLHITKEQEKKYQDDLAWLNVELAPFQDKAANLESQLKRKEELERLKADFEKEMESVKVALAKERNK</sequence>
<dbReference type="Pfam" id="PF07727">
    <property type="entry name" value="RVT_2"/>
    <property type="match status" value="1"/>
</dbReference>
<dbReference type="Proteomes" id="UP000504607">
    <property type="component" value="Chromosome 10"/>
</dbReference>
<organism evidence="3 4">
    <name type="scientific">Elaeis guineensis var. tenera</name>
    <name type="common">Oil palm</name>
    <dbReference type="NCBI Taxonomy" id="51953"/>
    <lineage>
        <taxon>Eukaryota</taxon>
        <taxon>Viridiplantae</taxon>
        <taxon>Streptophyta</taxon>
        <taxon>Embryophyta</taxon>
        <taxon>Tracheophyta</taxon>
        <taxon>Spermatophyta</taxon>
        <taxon>Magnoliopsida</taxon>
        <taxon>Liliopsida</taxon>
        <taxon>Arecaceae</taxon>
        <taxon>Arecoideae</taxon>
        <taxon>Cocoseae</taxon>
        <taxon>Elaeidinae</taxon>
        <taxon>Elaeis</taxon>
    </lineage>
</organism>
<dbReference type="RefSeq" id="XP_019708776.1">
    <property type="nucleotide sequence ID" value="XM_019853217.1"/>
</dbReference>
<dbReference type="CDD" id="cd09272">
    <property type="entry name" value="RNase_HI_RT_Ty1"/>
    <property type="match status" value="1"/>
</dbReference>
<keyword evidence="3" id="KW-1185">Reference proteome</keyword>
<name>A0A6J0PNC2_ELAGV</name>
<protein>
    <submittedName>
        <fullName evidence="4">Uncharacterized protein LOC109506326</fullName>
    </submittedName>
</protein>
<accession>A0A6J0PNC2</accession>
<dbReference type="PANTHER" id="PTHR11439:SF461">
    <property type="entry name" value="OS10G0432200 PROTEIN"/>
    <property type="match status" value="1"/>
</dbReference>
<dbReference type="AlphaFoldDB" id="A0A6J0PNC2"/>
<feature type="coiled-coil region" evidence="1">
    <location>
        <begin position="334"/>
        <end position="378"/>
    </location>
</feature>
<feature type="domain" description="Reverse transcriptase Ty1/copia-type" evidence="2">
    <location>
        <begin position="1"/>
        <end position="144"/>
    </location>
</feature>
<evidence type="ECO:0000313" key="3">
    <source>
        <dbReference type="Proteomes" id="UP000504607"/>
    </source>
</evidence>